<dbReference type="AlphaFoldDB" id="A0A1R0MUK3"/>
<organism evidence="1 3">
    <name type="scientific">Chromobacterium violaceum</name>
    <dbReference type="NCBI Taxonomy" id="536"/>
    <lineage>
        <taxon>Bacteria</taxon>
        <taxon>Pseudomonadati</taxon>
        <taxon>Pseudomonadota</taxon>
        <taxon>Betaproteobacteria</taxon>
        <taxon>Neisseriales</taxon>
        <taxon>Chromobacteriaceae</taxon>
        <taxon>Chromobacterium</taxon>
    </lineage>
</organism>
<protein>
    <submittedName>
        <fullName evidence="1">Uncharacterized protein</fullName>
    </submittedName>
</protein>
<dbReference type="RefSeq" id="WP_043595862.1">
    <property type="nucleotide sequence ID" value="NZ_CP024028.1"/>
</dbReference>
<proteinExistence type="predicted"/>
<dbReference type="EMBL" id="NHOO01000009">
    <property type="protein sequence ID" value="OVE47895.1"/>
    <property type="molecule type" value="Genomic_DNA"/>
</dbReference>
<comment type="caution">
    <text evidence="1">The sequence shown here is derived from an EMBL/GenBank/DDBJ whole genome shotgun (WGS) entry which is preliminary data.</text>
</comment>
<evidence type="ECO:0000313" key="3">
    <source>
        <dbReference type="Proteomes" id="UP000196342"/>
    </source>
</evidence>
<accession>A0A202B963</accession>
<dbReference type="Proteomes" id="UP000254029">
    <property type="component" value="Unassembled WGS sequence"/>
</dbReference>
<name>A0A1R0MUK3_CHRVL</name>
<evidence type="ECO:0000313" key="2">
    <source>
        <dbReference type="EMBL" id="SUX33177.1"/>
    </source>
</evidence>
<dbReference type="GeneID" id="66367402"/>
<dbReference type="Proteomes" id="UP000196342">
    <property type="component" value="Unassembled WGS sequence"/>
</dbReference>
<dbReference type="EMBL" id="UIGR01000001">
    <property type="protein sequence ID" value="SUX33177.1"/>
    <property type="molecule type" value="Genomic_DNA"/>
</dbReference>
<keyword evidence="3" id="KW-1185">Reference proteome</keyword>
<accession>A0A1R0MUK3</accession>
<reference evidence="1 3" key="1">
    <citation type="submission" date="2017-05" db="EMBL/GenBank/DDBJ databases">
        <title>Chromobacterium violaceum GHPS1 isolated from Hydrocarbon polluted soil in French Guiana display an awesome secondary metabolite arsenal and a battery of drug and heavy-metal-resistance and detoxification of xenobiotics proteins.</title>
        <authorList>
            <person name="Belbahri L."/>
        </authorList>
    </citation>
    <scope>NUCLEOTIDE SEQUENCE [LARGE SCALE GENOMIC DNA]</scope>
    <source>
        <strain evidence="1 3">GHPS1</strain>
    </source>
</reference>
<evidence type="ECO:0000313" key="4">
    <source>
        <dbReference type="Proteomes" id="UP000254029"/>
    </source>
</evidence>
<sequence length="92" mass="10631">MHDLQFVREHKSQINHALKPFHPHHLRYVPGVCADDAELVLLISPSPDTSYFDMFEMEERLAEQLGVHVQLISENGLTGRERSRLLEIAQEI</sequence>
<reference evidence="2 4" key="2">
    <citation type="submission" date="2018-06" db="EMBL/GenBank/DDBJ databases">
        <authorList>
            <consortium name="Pathogen Informatics"/>
            <person name="Doyle S."/>
        </authorList>
    </citation>
    <scope>NUCLEOTIDE SEQUENCE [LARGE SCALE GENOMIC DNA]</scope>
    <source>
        <strain evidence="2 4">NCTC8684</strain>
    </source>
</reference>
<gene>
    <name evidence="1" type="ORF">CBW21_12665</name>
    <name evidence="2" type="ORF">NCTC8684_02266</name>
</gene>
<evidence type="ECO:0000313" key="1">
    <source>
        <dbReference type="EMBL" id="OVE47895.1"/>
    </source>
</evidence>